<dbReference type="InterPro" id="IPR018163">
    <property type="entry name" value="Thr/Ala-tRNA-synth_IIc_edit"/>
</dbReference>
<keyword evidence="4" id="KW-0862">Zinc</keyword>
<reference evidence="6" key="1">
    <citation type="submission" date="2020-08" db="EMBL/GenBank/DDBJ databases">
        <title>Genome public.</title>
        <authorList>
            <person name="Liu C."/>
            <person name="Sun Q."/>
        </authorList>
    </citation>
    <scope>NUCLEOTIDE SEQUENCE</scope>
    <source>
        <strain evidence="6">BX5</strain>
    </source>
</reference>
<dbReference type="Gene3D" id="3.10.310.40">
    <property type="match status" value="1"/>
</dbReference>
<dbReference type="GO" id="GO:0004813">
    <property type="term" value="F:alanine-tRNA ligase activity"/>
    <property type="evidence" value="ECO:0007669"/>
    <property type="project" value="InterPro"/>
</dbReference>
<dbReference type="Pfam" id="PF01411">
    <property type="entry name" value="tRNA-synt_2c"/>
    <property type="match status" value="1"/>
</dbReference>
<dbReference type="PANTHER" id="PTHR43462:SF1">
    <property type="entry name" value="ALANYL-TRNA EDITING PROTEIN AARSD1"/>
    <property type="match status" value="1"/>
</dbReference>
<dbReference type="GO" id="GO:0046872">
    <property type="term" value="F:metal ion binding"/>
    <property type="evidence" value="ECO:0007669"/>
    <property type="project" value="UniProtKB-KW"/>
</dbReference>
<evidence type="ECO:0000256" key="4">
    <source>
        <dbReference type="ARBA" id="ARBA00022833"/>
    </source>
</evidence>
<dbReference type="PROSITE" id="PS50860">
    <property type="entry name" value="AA_TRNA_LIGASE_II_ALA"/>
    <property type="match status" value="1"/>
</dbReference>
<dbReference type="InterPro" id="IPR012947">
    <property type="entry name" value="tRNA_SAD"/>
</dbReference>
<sequence length="380" mass="41751">MEKLYEQDAYLRAFDAQVLSCVQGKGGWDVILDRTAFYPEGGGQPYDTGTLGNVKVLQVHTRGEDVVHTCDGPLEPGSRVSGQINWDRRFDLMQNHSGEHIVSGIANAWWGCDNVGFHMGSDFITIDLNTMIDEEQLRQLEEAVNRYLWQDKPVLVTYPTPEELERLDYRSKKALTGQVRIITFPGADVCACCGTHVSSAGQIGLVKLVSVQKFRDGVRIELLCGGRALDYLSRVDIQNKAVSNLLSAKAGETAQGVQRLLEENAALKSRILTMEEQHFAALAHGCAGAGDVVLFEDDLSPDALRRLCDTVLGECQGRCACFSGSDETGYKYAVGQRGGDLRTWVKTLNQTLNGRGGGKPDFVQGSLRAPRADIETFLEM</sequence>
<dbReference type="RefSeq" id="WP_186877868.1">
    <property type="nucleotide sequence ID" value="NZ_JACOPN010000002.1"/>
</dbReference>
<dbReference type="GO" id="GO:0003676">
    <property type="term" value="F:nucleic acid binding"/>
    <property type="evidence" value="ECO:0007669"/>
    <property type="project" value="InterPro"/>
</dbReference>
<dbReference type="GO" id="GO:0006419">
    <property type="term" value="P:alanyl-tRNA aminoacylation"/>
    <property type="evidence" value="ECO:0007669"/>
    <property type="project" value="InterPro"/>
</dbReference>
<comment type="subcellular location">
    <subcellularLocation>
        <location evidence="2">Cytoplasm</location>
    </subcellularLocation>
</comment>
<comment type="caution">
    <text evidence="6">The sequence shown here is derived from an EMBL/GenBank/DDBJ whole genome shotgun (WGS) entry which is preliminary data.</text>
</comment>
<dbReference type="SUPFAM" id="SSF50447">
    <property type="entry name" value="Translation proteins"/>
    <property type="match status" value="1"/>
</dbReference>
<protein>
    <submittedName>
        <fullName evidence="6">Alanyl-tRNA editing protein</fullName>
    </submittedName>
</protein>
<dbReference type="InterPro" id="IPR018165">
    <property type="entry name" value="Ala-tRNA-synth_IIc_core"/>
</dbReference>
<dbReference type="Proteomes" id="UP000602260">
    <property type="component" value="Unassembled WGS sequence"/>
</dbReference>
<dbReference type="InterPro" id="IPR051335">
    <property type="entry name" value="Alanyl-tRNA_Editing_Enzymes"/>
</dbReference>
<dbReference type="InterPro" id="IPR003156">
    <property type="entry name" value="DHHA1_dom"/>
</dbReference>
<dbReference type="InterPro" id="IPR009000">
    <property type="entry name" value="Transl_B-barrel_sf"/>
</dbReference>
<organism evidence="6 7">
    <name type="scientific">Flintibacter faecis</name>
    <dbReference type="NCBI Taxonomy" id="2763047"/>
    <lineage>
        <taxon>Bacteria</taxon>
        <taxon>Bacillati</taxon>
        <taxon>Bacillota</taxon>
        <taxon>Clostridia</taxon>
        <taxon>Eubacteriales</taxon>
        <taxon>Flintibacter</taxon>
    </lineage>
</organism>
<comment type="cofactor">
    <cofactor evidence="1">
        <name>Zn(2+)</name>
        <dbReference type="ChEBI" id="CHEBI:29105"/>
    </cofactor>
</comment>
<feature type="domain" description="Alanyl-transfer RNA synthetases family profile" evidence="5">
    <location>
        <begin position="1"/>
        <end position="234"/>
    </location>
</feature>
<dbReference type="InterPro" id="IPR018164">
    <property type="entry name" value="Ala-tRNA-synth_IIc_N"/>
</dbReference>
<keyword evidence="7" id="KW-1185">Reference proteome</keyword>
<keyword evidence="3" id="KW-0479">Metal-binding</keyword>
<dbReference type="EMBL" id="JACOPN010000002">
    <property type="protein sequence ID" value="MBC5716421.1"/>
    <property type="molecule type" value="Genomic_DNA"/>
</dbReference>
<evidence type="ECO:0000313" key="6">
    <source>
        <dbReference type="EMBL" id="MBC5716421.1"/>
    </source>
</evidence>
<evidence type="ECO:0000259" key="5">
    <source>
        <dbReference type="PROSITE" id="PS50860"/>
    </source>
</evidence>
<dbReference type="Pfam" id="PF07973">
    <property type="entry name" value="tRNA_SAD"/>
    <property type="match status" value="1"/>
</dbReference>
<evidence type="ECO:0000256" key="1">
    <source>
        <dbReference type="ARBA" id="ARBA00001947"/>
    </source>
</evidence>
<dbReference type="Gene3D" id="3.30.980.10">
    <property type="entry name" value="Threonyl-trna Synthetase, Chain A, domain 2"/>
    <property type="match status" value="1"/>
</dbReference>
<dbReference type="GO" id="GO:0002196">
    <property type="term" value="F:Ser-tRNA(Ala) deacylase activity"/>
    <property type="evidence" value="ECO:0007669"/>
    <property type="project" value="TreeGrafter"/>
</dbReference>
<evidence type="ECO:0000256" key="3">
    <source>
        <dbReference type="ARBA" id="ARBA00022723"/>
    </source>
</evidence>
<dbReference type="PANTHER" id="PTHR43462">
    <property type="entry name" value="ALANYL-TRNA EDITING PROTEIN"/>
    <property type="match status" value="1"/>
</dbReference>
<dbReference type="SMART" id="SM00863">
    <property type="entry name" value="tRNA_SAD"/>
    <property type="match status" value="1"/>
</dbReference>
<dbReference type="AlphaFoldDB" id="A0A8J6J2H9"/>
<gene>
    <name evidence="6" type="ORF">H8S55_03630</name>
</gene>
<accession>A0A8J6J2H9</accession>
<evidence type="ECO:0000313" key="7">
    <source>
        <dbReference type="Proteomes" id="UP000602260"/>
    </source>
</evidence>
<proteinExistence type="predicted"/>
<dbReference type="GO" id="GO:0005524">
    <property type="term" value="F:ATP binding"/>
    <property type="evidence" value="ECO:0007669"/>
    <property type="project" value="InterPro"/>
</dbReference>
<dbReference type="GO" id="GO:0005737">
    <property type="term" value="C:cytoplasm"/>
    <property type="evidence" value="ECO:0007669"/>
    <property type="project" value="UniProtKB-SubCell"/>
</dbReference>
<dbReference type="Pfam" id="PF02272">
    <property type="entry name" value="DHHA1"/>
    <property type="match status" value="1"/>
</dbReference>
<evidence type="ECO:0000256" key="2">
    <source>
        <dbReference type="ARBA" id="ARBA00004496"/>
    </source>
</evidence>
<dbReference type="SUPFAM" id="SSF55186">
    <property type="entry name" value="ThrRS/AlaRS common domain"/>
    <property type="match status" value="1"/>
</dbReference>
<dbReference type="Gene3D" id="2.40.30.130">
    <property type="match status" value="1"/>
</dbReference>
<name>A0A8J6J2H9_9FIRM</name>